<name>A0ABR3GY88_LOXSC</name>
<evidence type="ECO:0000313" key="1">
    <source>
        <dbReference type="EMBL" id="KAL0852486.1"/>
    </source>
</evidence>
<evidence type="ECO:0000313" key="2">
    <source>
        <dbReference type="Proteomes" id="UP001549920"/>
    </source>
</evidence>
<proteinExistence type="predicted"/>
<organism evidence="1 2">
    <name type="scientific">Loxostege sticticalis</name>
    <name type="common">Beet webworm moth</name>
    <dbReference type="NCBI Taxonomy" id="481309"/>
    <lineage>
        <taxon>Eukaryota</taxon>
        <taxon>Metazoa</taxon>
        <taxon>Ecdysozoa</taxon>
        <taxon>Arthropoda</taxon>
        <taxon>Hexapoda</taxon>
        <taxon>Insecta</taxon>
        <taxon>Pterygota</taxon>
        <taxon>Neoptera</taxon>
        <taxon>Endopterygota</taxon>
        <taxon>Lepidoptera</taxon>
        <taxon>Glossata</taxon>
        <taxon>Ditrysia</taxon>
        <taxon>Pyraloidea</taxon>
        <taxon>Crambidae</taxon>
        <taxon>Pyraustinae</taxon>
        <taxon>Loxostege</taxon>
    </lineage>
</organism>
<sequence>MQAASKAKISELQAIMTKMTLEVCCIAALPEFGVRWREVSQAVRNARLPMTSASVARILCRHVAKSLTAEDVADIVATLQLKLVATQTRTWHLLRLEGKQTDEPVGVLARSLPHRVRAALLASRARPVRPEVQTVKMGDLIYISLRLVSGIRDGSVLYLAVPPGQDVALASSLAPATLLKAAVQGLGYTEYVNANLHGRDIPSLLRISDPRWNENVDHLAQPPEYAPVPTITKNGIDYTNRTYDEQYVDNLIGPNPPLLTDLNITTTKSFFDPSRLNKQMNLTIQLKSEDIAKSLKAWVSRGALAPTSDFFQIYHKIKSNKITYSREDSD</sequence>
<dbReference type="EMBL" id="JBEUOH010000085">
    <property type="protein sequence ID" value="KAL0852486.1"/>
    <property type="molecule type" value="Genomic_DNA"/>
</dbReference>
<comment type="caution">
    <text evidence="1">The sequence shown here is derived from an EMBL/GenBank/DDBJ whole genome shotgun (WGS) entry which is preliminary data.</text>
</comment>
<protein>
    <submittedName>
        <fullName evidence="1">Uncharacterized protein</fullName>
    </submittedName>
</protein>
<keyword evidence="2" id="KW-1185">Reference proteome</keyword>
<gene>
    <name evidence="1" type="ORF">ABMA27_017052</name>
</gene>
<dbReference type="Proteomes" id="UP001549920">
    <property type="component" value="Unassembled WGS sequence"/>
</dbReference>
<accession>A0ABR3GY88</accession>
<reference evidence="1 2" key="1">
    <citation type="submission" date="2024-06" db="EMBL/GenBank/DDBJ databases">
        <title>A chromosome-level genome assembly of beet webworm, Loxostege sticticalis.</title>
        <authorList>
            <person name="Zhang Y."/>
        </authorList>
    </citation>
    <scope>NUCLEOTIDE SEQUENCE [LARGE SCALE GENOMIC DNA]</scope>
    <source>
        <strain evidence="1">AQ026</strain>
        <tissue evidence="1">Whole body</tissue>
    </source>
</reference>